<dbReference type="InterPro" id="IPR023753">
    <property type="entry name" value="FAD/NAD-binding_dom"/>
</dbReference>
<comment type="caution">
    <text evidence="3">The sequence shown here is derived from an EMBL/GenBank/DDBJ whole genome shotgun (WGS) entry which is preliminary data.</text>
</comment>
<dbReference type="Pfam" id="PF07992">
    <property type="entry name" value="Pyr_redox_2"/>
    <property type="match status" value="1"/>
</dbReference>
<gene>
    <name evidence="3" type="ORF">GCM10025868_37870</name>
</gene>
<name>A0ABQ6JL82_9ACTN</name>
<protein>
    <recommendedName>
        <fullName evidence="2">FAD/NAD(P)-binding domain-containing protein</fullName>
    </recommendedName>
</protein>
<accession>A0ABQ6JL82</accession>
<evidence type="ECO:0000259" key="2">
    <source>
        <dbReference type="Pfam" id="PF07992"/>
    </source>
</evidence>
<reference evidence="4" key="1">
    <citation type="journal article" date="2019" name="Int. J. Syst. Evol. Microbiol.">
        <title>The Global Catalogue of Microorganisms (GCM) 10K type strain sequencing project: providing services to taxonomists for standard genome sequencing and annotation.</title>
        <authorList>
            <consortium name="The Broad Institute Genomics Platform"/>
            <consortium name="The Broad Institute Genome Sequencing Center for Infectious Disease"/>
            <person name="Wu L."/>
            <person name="Ma J."/>
        </authorList>
    </citation>
    <scope>NUCLEOTIDE SEQUENCE [LARGE SCALE GENOMIC DNA]</scope>
    <source>
        <strain evidence="4">NBRC 108730</strain>
    </source>
</reference>
<organism evidence="3 4">
    <name type="scientific">Angustibacter aerolatus</name>
    <dbReference type="NCBI Taxonomy" id="1162965"/>
    <lineage>
        <taxon>Bacteria</taxon>
        <taxon>Bacillati</taxon>
        <taxon>Actinomycetota</taxon>
        <taxon>Actinomycetes</taxon>
        <taxon>Kineosporiales</taxon>
        <taxon>Kineosporiaceae</taxon>
    </lineage>
</organism>
<dbReference type="InterPro" id="IPR036188">
    <property type="entry name" value="FAD/NAD-bd_sf"/>
</dbReference>
<dbReference type="Gene3D" id="3.50.50.100">
    <property type="match status" value="1"/>
</dbReference>
<feature type="domain" description="FAD/NAD(P)-binding" evidence="2">
    <location>
        <begin position="2"/>
        <end position="61"/>
    </location>
</feature>
<evidence type="ECO:0000313" key="3">
    <source>
        <dbReference type="EMBL" id="GMA88537.1"/>
    </source>
</evidence>
<evidence type="ECO:0000313" key="4">
    <source>
        <dbReference type="Proteomes" id="UP001157017"/>
    </source>
</evidence>
<sequence length="213" mass="21828">MVLDDGTRLATDVTVYAVGTDRRAPYLAGLPQADDGRVLVDGCLRAVPGVWAAGDVATVLAKGGGLAPGMAGTAILSGTAVGRNVAASLLGRRPSGFECRDSGRAAALGPGRGLLHLTGAPPSSGRGAYVGRLLFFLWYVPSRRQAGRIVRRRLAGRVRPVRPVRPAPSLAGAVPSRPHDRVAGARPADVRQPAAVADVAQHLVAAPVSSGRS</sequence>
<dbReference type="EMBL" id="BSUZ01000001">
    <property type="protein sequence ID" value="GMA88537.1"/>
    <property type="molecule type" value="Genomic_DNA"/>
</dbReference>
<proteinExistence type="predicted"/>
<evidence type="ECO:0000256" key="1">
    <source>
        <dbReference type="SAM" id="MobiDB-lite"/>
    </source>
</evidence>
<feature type="region of interest" description="Disordered" evidence="1">
    <location>
        <begin position="168"/>
        <end position="190"/>
    </location>
</feature>
<dbReference type="SUPFAM" id="SSF51905">
    <property type="entry name" value="FAD/NAD(P)-binding domain"/>
    <property type="match status" value="1"/>
</dbReference>
<dbReference type="Proteomes" id="UP001157017">
    <property type="component" value="Unassembled WGS sequence"/>
</dbReference>
<keyword evidence="4" id="KW-1185">Reference proteome</keyword>